<dbReference type="InterPro" id="IPR002048">
    <property type="entry name" value="EF_hand_dom"/>
</dbReference>
<evidence type="ECO:0000256" key="1">
    <source>
        <dbReference type="ARBA" id="ARBA00022837"/>
    </source>
</evidence>
<dbReference type="AlphaFoldDB" id="A0A6P4XJ16"/>
<organism evidence="4 5">
    <name type="scientific">Branchiostoma belcheri</name>
    <name type="common">Amphioxus</name>
    <dbReference type="NCBI Taxonomy" id="7741"/>
    <lineage>
        <taxon>Eukaryota</taxon>
        <taxon>Metazoa</taxon>
        <taxon>Chordata</taxon>
        <taxon>Cephalochordata</taxon>
        <taxon>Leptocardii</taxon>
        <taxon>Amphioxiformes</taxon>
        <taxon>Branchiostomatidae</taxon>
        <taxon>Branchiostoma</taxon>
    </lineage>
</organism>
<dbReference type="Gene3D" id="1.10.238.10">
    <property type="entry name" value="EF-hand"/>
    <property type="match status" value="1"/>
</dbReference>
<dbReference type="PROSITE" id="PS00018">
    <property type="entry name" value="EF_HAND_1"/>
    <property type="match status" value="1"/>
</dbReference>
<gene>
    <name evidence="5" type="primary">LOC109464053</name>
</gene>
<keyword evidence="1" id="KW-0106">Calcium</keyword>
<dbReference type="InterPro" id="IPR018247">
    <property type="entry name" value="EF_Hand_1_Ca_BS"/>
</dbReference>
<protein>
    <submittedName>
        <fullName evidence="5">Uncharacterized protein LOC109464053</fullName>
    </submittedName>
</protein>
<reference evidence="5" key="1">
    <citation type="submission" date="2025-08" db="UniProtKB">
        <authorList>
            <consortium name="RefSeq"/>
        </authorList>
    </citation>
    <scope>IDENTIFICATION</scope>
    <source>
        <tissue evidence="5">Gonad</tissue>
    </source>
</reference>
<keyword evidence="2" id="KW-0732">Signal</keyword>
<dbReference type="SUPFAM" id="SSF47473">
    <property type="entry name" value="EF-hand"/>
    <property type="match status" value="1"/>
</dbReference>
<dbReference type="RefSeq" id="XP_019616535.1">
    <property type="nucleotide sequence ID" value="XM_019760976.1"/>
</dbReference>
<evidence type="ECO:0000256" key="2">
    <source>
        <dbReference type="SAM" id="SignalP"/>
    </source>
</evidence>
<evidence type="ECO:0000259" key="3">
    <source>
        <dbReference type="PROSITE" id="PS50222"/>
    </source>
</evidence>
<keyword evidence="4" id="KW-1185">Reference proteome</keyword>
<feature type="domain" description="EF-hand" evidence="3">
    <location>
        <begin position="75"/>
        <end position="110"/>
    </location>
</feature>
<dbReference type="InterPro" id="IPR011992">
    <property type="entry name" value="EF-hand-dom_pair"/>
</dbReference>
<dbReference type="OrthoDB" id="9971279at2759"/>
<dbReference type="PROSITE" id="PS50222">
    <property type="entry name" value="EF_HAND_2"/>
    <property type="match status" value="1"/>
</dbReference>
<dbReference type="Pfam" id="PF13202">
    <property type="entry name" value="EF-hand_5"/>
    <property type="match status" value="2"/>
</dbReference>
<accession>A0A6P4XJ16</accession>
<dbReference type="GO" id="GO:0005509">
    <property type="term" value="F:calcium ion binding"/>
    <property type="evidence" value="ECO:0007669"/>
    <property type="project" value="InterPro"/>
</dbReference>
<feature type="signal peptide" evidence="2">
    <location>
        <begin position="1"/>
        <end position="21"/>
    </location>
</feature>
<sequence>MTTRDWCLSVLTLMVIMDAFGQQCVGRLYAGQLIRVGKSGVWKRPARRPPFSRTYDIDTDGRLSAAEWRRVEDMLSGLSAAEIFSLLDRNDDGWLNKSEFNNWKQRLGIKNGKTAWPLVHKRLIGA</sequence>
<evidence type="ECO:0000313" key="5">
    <source>
        <dbReference type="RefSeq" id="XP_019616535.1"/>
    </source>
</evidence>
<dbReference type="Proteomes" id="UP000515135">
    <property type="component" value="Unplaced"/>
</dbReference>
<name>A0A6P4XJ16_BRABE</name>
<feature type="chain" id="PRO_5028079793" evidence="2">
    <location>
        <begin position="22"/>
        <end position="126"/>
    </location>
</feature>
<dbReference type="KEGG" id="bbel:109464053"/>
<evidence type="ECO:0000313" key="4">
    <source>
        <dbReference type="Proteomes" id="UP000515135"/>
    </source>
</evidence>
<proteinExistence type="predicted"/>
<dbReference type="GeneID" id="109464053"/>